<dbReference type="PANTHER" id="PTHR39517">
    <property type="entry name" value="SLL0192 PROTEIN"/>
    <property type="match status" value="1"/>
</dbReference>
<evidence type="ECO:0000313" key="1">
    <source>
        <dbReference type="EMBL" id="MBW4659822.1"/>
    </source>
</evidence>
<reference evidence="1" key="2">
    <citation type="journal article" date="2022" name="Microbiol. Resour. Announc.">
        <title>Metagenome Sequencing to Explore Phylogenomics of Terrestrial Cyanobacteria.</title>
        <authorList>
            <person name="Ward R.D."/>
            <person name="Stajich J.E."/>
            <person name="Johansen J.R."/>
            <person name="Huntemann M."/>
            <person name="Clum A."/>
            <person name="Foster B."/>
            <person name="Foster B."/>
            <person name="Roux S."/>
            <person name="Palaniappan K."/>
            <person name="Varghese N."/>
            <person name="Mukherjee S."/>
            <person name="Reddy T.B.K."/>
            <person name="Daum C."/>
            <person name="Copeland A."/>
            <person name="Chen I.A."/>
            <person name="Ivanova N.N."/>
            <person name="Kyrpides N.C."/>
            <person name="Shapiro N."/>
            <person name="Eloe-Fadrosh E.A."/>
            <person name="Pietrasiak N."/>
        </authorList>
    </citation>
    <scope>NUCLEOTIDE SEQUENCE</scope>
    <source>
        <strain evidence="1">UHER 2000/2452</strain>
    </source>
</reference>
<dbReference type="PANTHER" id="PTHR39517:SF1">
    <property type="entry name" value="LIPID-A-DISACCHARIDE SYNTHASE"/>
    <property type="match status" value="1"/>
</dbReference>
<comment type="caution">
    <text evidence="1">The sequence shown here is derived from an EMBL/GenBank/DDBJ whole genome shotgun (WGS) entry which is preliminary data.</text>
</comment>
<sequence>MRLLCLSNGHGEDAIALRILQALQQDASLEEMEPMELAALPIVGEGQAYKQHGIPVIGESKSMPSGGFLYMDGRQLARDLQGGLLSLTRSQLHTIKTWARQGGMILAVGDIVPLLFAWWSGIPYAFVGTAKSEYYLQDEQGVLPRPSWFEQLESSLGSVYLPWERWLMKHPRCRAVFPRDRLTAEVLRRYAIRAFDLGNPMMDGLEPTGLDFLASSESLASSSIPLTIALLPGSRVSEAYENWQIILQAVAAIRIEFAAQELLFLAAIAPSLDLAPLQQMLEQADWQKVTSSPAAFRQKNATLIITTAFNDCIHQGKLAIAMAGTATEQFVGLGKPAIVMPGKGPQFTPKFAEAQTRLLGISVSLVASPEAAAGEVRSLLQDAPRLQRIAENGCRRMGESGAASRIADCLNQIFSVEAIQNASS</sequence>
<dbReference type="AlphaFoldDB" id="A0A951QBM3"/>
<proteinExistence type="predicted"/>
<dbReference type="SUPFAM" id="SSF53756">
    <property type="entry name" value="UDP-Glycosyltransferase/glycogen phosphorylase"/>
    <property type="match status" value="1"/>
</dbReference>
<reference evidence="1" key="1">
    <citation type="submission" date="2021-05" db="EMBL/GenBank/DDBJ databases">
        <authorList>
            <person name="Pietrasiak N."/>
            <person name="Ward R."/>
            <person name="Stajich J.E."/>
            <person name="Kurbessoian T."/>
        </authorList>
    </citation>
    <scope>NUCLEOTIDE SEQUENCE</scope>
    <source>
        <strain evidence="1">UHER 2000/2452</strain>
    </source>
</reference>
<dbReference type="NCBIfam" id="TIGR03492">
    <property type="entry name" value="lipid-A-disaccharide synthase-related protein"/>
    <property type="match status" value="1"/>
</dbReference>
<accession>A0A951QBM3</accession>
<protein>
    <submittedName>
        <fullName evidence="1">Lipid-A-disaccharide synthase-related protein</fullName>
    </submittedName>
</protein>
<organism evidence="1 2">
    <name type="scientific">Drouetiella hepatica Uher 2000/2452</name>
    <dbReference type="NCBI Taxonomy" id="904376"/>
    <lineage>
        <taxon>Bacteria</taxon>
        <taxon>Bacillati</taxon>
        <taxon>Cyanobacteriota</taxon>
        <taxon>Cyanophyceae</taxon>
        <taxon>Oculatellales</taxon>
        <taxon>Oculatellaceae</taxon>
        <taxon>Drouetiella</taxon>
    </lineage>
</organism>
<dbReference type="EMBL" id="JAHHHD010000015">
    <property type="protein sequence ID" value="MBW4659822.1"/>
    <property type="molecule type" value="Genomic_DNA"/>
</dbReference>
<evidence type="ECO:0000313" key="2">
    <source>
        <dbReference type="Proteomes" id="UP000757435"/>
    </source>
</evidence>
<gene>
    <name evidence="1" type="ORF">KME15_14195</name>
</gene>
<name>A0A951QBM3_9CYAN</name>
<dbReference type="Proteomes" id="UP000757435">
    <property type="component" value="Unassembled WGS sequence"/>
</dbReference>
<dbReference type="InterPro" id="IPR019994">
    <property type="entry name" value="Lipid-A-disac_synthase-rel_put"/>
</dbReference>